<dbReference type="InterPro" id="IPR050278">
    <property type="entry name" value="Serine_Prot_S9B/DPPIV"/>
</dbReference>
<protein>
    <submittedName>
        <fullName evidence="7">Peptidase S9</fullName>
    </submittedName>
</protein>
<dbReference type="OrthoDB" id="9812921at2"/>
<evidence type="ECO:0000256" key="1">
    <source>
        <dbReference type="ARBA" id="ARBA00022670"/>
    </source>
</evidence>
<dbReference type="Gene3D" id="2.140.10.30">
    <property type="entry name" value="Dipeptidylpeptidase IV, N-terminal domain"/>
    <property type="match status" value="1"/>
</dbReference>
<dbReference type="Gene3D" id="3.40.50.1820">
    <property type="entry name" value="alpha/beta hydrolase"/>
    <property type="match status" value="1"/>
</dbReference>
<dbReference type="PANTHER" id="PTHR11731:SF193">
    <property type="entry name" value="DIPEPTIDYL PEPTIDASE 9"/>
    <property type="match status" value="1"/>
</dbReference>
<dbReference type="SUPFAM" id="SSF82171">
    <property type="entry name" value="DPP6 N-terminal domain-like"/>
    <property type="match status" value="1"/>
</dbReference>
<keyword evidence="2" id="KW-0378">Hydrolase</keyword>
<dbReference type="GO" id="GO:0008239">
    <property type="term" value="F:dipeptidyl-peptidase activity"/>
    <property type="evidence" value="ECO:0007669"/>
    <property type="project" value="TreeGrafter"/>
</dbReference>
<feature type="signal peptide" evidence="4">
    <location>
        <begin position="1"/>
        <end position="20"/>
    </location>
</feature>
<dbReference type="PANTHER" id="PTHR11731">
    <property type="entry name" value="PROTEASE FAMILY S9B,C DIPEPTIDYL-PEPTIDASE IV-RELATED"/>
    <property type="match status" value="1"/>
</dbReference>
<dbReference type="Proteomes" id="UP000030140">
    <property type="component" value="Unassembled WGS sequence"/>
</dbReference>
<reference evidence="7 8" key="1">
    <citation type="submission" date="2014-10" db="EMBL/GenBank/DDBJ databases">
        <title>Draft genome sequence of the proteorhodopsin-containing marine bacterium Dokdonia donghaensis.</title>
        <authorList>
            <person name="Gomez-Consarnau L."/>
            <person name="Gonzalez J.M."/>
            <person name="Riedel T."/>
            <person name="Jaenicke S."/>
            <person name="Wagner-Doebler I."/>
            <person name="Fuhrman J.A."/>
        </authorList>
    </citation>
    <scope>NUCLEOTIDE SEQUENCE [LARGE SCALE GENOMIC DNA]</scope>
    <source>
        <strain evidence="7 8">DSW-1</strain>
    </source>
</reference>
<comment type="caution">
    <text evidence="7">The sequence shown here is derived from an EMBL/GenBank/DDBJ whole genome shotgun (WGS) entry which is preliminary data.</text>
</comment>
<evidence type="ECO:0000259" key="6">
    <source>
        <dbReference type="Pfam" id="PF00930"/>
    </source>
</evidence>
<evidence type="ECO:0000313" key="7">
    <source>
        <dbReference type="EMBL" id="KGO06460.1"/>
    </source>
</evidence>
<dbReference type="Pfam" id="PF00930">
    <property type="entry name" value="DPPIV_N"/>
    <property type="match status" value="1"/>
</dbReference>
<evidence type="ECO:0000313" key="8">
    <source>
        <dbReference type="Proteomes" id="UP000030140"/>
    </source>
</evidence>
<dbReference type="GO" id="GO:0006508">
    <property type="term" value="P:proteolysis"/>
    <property type="evidence" value="ECO:0007669"/>
    <property type="project" value="UniProtKB-KW"/>
</dbReference>
<dbReference type="MEROPS" id="S09.013"/>
<feature type="domain" description="Dipeptidylpeptidase IV N-terminal" evidence="6">
    <location>
        <begin position="99"/>
        <end position="445"/>
    </location>
</feature>
<dbReference type="AlphaFoldDB" id="A0A0A2H1D3"/>
<evidence type="ECO:0000259" key="5">
    <source>
        <dbReference type="Pfam" id="PF00326"/>
    </source>
</evidence>
<dbReference type="Pfam" id="PF00326">
    <property type="entry name" value="Peptidase_S9"/>
    <property type="match status" value="1"/>
</dbReference>
<dbReference type="FunFam" id="3.40.50.1820:FF:000003">
    <property type="entry name" value="Dipeptidyl peptidase 4"/>
    <property type="match status" value="1"/>
</dbReference>
<keyword evidence="8" id="KW-1185">Reference proteome</keyword>
<keyword evidence="1" id="KW-0645">Protease</keyword>
<evidence type="ECO:0000256" key="4">
    <source>
        <dbReference type="SAM" id="SignalP"/>
    </source>
</evidence>
<sequence>MRLHTFLIAVFLLAIQSATAQKKQISLEDIWKNGTFRAERLQSIHSMANGQEYAVQNFDRATRTGSVDIYSYDTGKKVRTAVSSADIEGLDYFISYEFSDDEKQVLLATKLQSIFRRSTLGEYYVWNTLSRKLTKVSDDLIQEPTFSPDGKKIAYGKDNNLFVFDIASGATQQLTTDGKKNSIINGITDWVYEEEFGFVRAFDWSADSKKIAYIRFDESEVPEFSMDVYGNKLYQTQTVFKYPKAGEPNAKVSLRLHNLDTGDSRKAKDVEINLGDNAGYYIPRISWSKDSNVLSVQTLNRHQDTLKLSLFNASTYQTTLAVLETDKAYVDVTDNLTFLDDNSFIWTSEKDGWNHIYHHNADGSLKNQVTSGNWEVTGYYGYDAGTKRIFYQSSENGSINRGVYAIGLNGKKKQALADKEGTNSADFSANYSNFIHTYSNTTTPYRFTLNSAKDGKQIRVIKDNQALKDLYAGYDISPKEFFEIDVNGVSLNAYMIKPTDFDPSKKYPMFMTQYSGPGSQSVANKWDTSNDYWFHMLAQNDYIVVCVDPRGTGLKGRDFKKVTQKELGKYEVQDQIAAAKELSKRAYIDEDRTGIWGWSYGGFMASNCLFQGADTFEMAIAVAPVTSWRFYDTIYTERYMQTPQENASGYDNNSPMSHVSKLEGDFLLVHGSADDNVHVQNATRLVESLVQANKQFDYFNYPDKNHGIYGGNTRLHLFTMMTDFIKEKL</sequence>
<dbReference type="PATRIC" id="fig|1300343.5.peg.93"/>
<dbReference type="InterPro" id="IPR029058">
    <property type="entry name" value="AB_hydrolase_fold"/>
</dbReference>
<dbReference type="EMBL" id="JSAQ01000001">
    <property type="protein sequence ID" value="KGO06460.1"/>
    <property type="molecule type" value="Genomic_DNA"/>
</dbReference>
<name>A0A0A2H1D3_9FLAO</name>
<evidence type="ECO:0000256" key="2">
    <source>
        <dbReference type="ARBA" id="ARBA00022801"/>
    </source>
</evidence>
<keyword evidence="4" id="KW-0732">Signal</keyword>
<dbReference type="GO" id="GO:0004252">
    <property type="term" value="F:serine-type endopeptidase activity"/>
    <property type="evidence" value="ECO:0007669"/>
    <property type="project" value="InterPro"/>
</dbReference>
<dbReference type="PROSITE" id="PS00708">
    <property type="entry name" value="PRO_ENDOPEP_SER"/>
    <property type="match status" value="1"/>
</dbReference>
<gene>
    <name evidence="7" type="ORF">NV36_06160</name>
</gene>
<dbReference type="InterPro" id="IPR002469">
    <property type="entry name" value="Peptidase_S9B_N"/>
</dbReference>
<dbReference type="InterPro" id="IPR002471">
    <property type="entry name" value="Pept_S9_AS"/>
</dbReference>
<dbReference type="InterPro" id="IPR001375">
    <property type="entry name" value="Peptidase_S9_cat"/>
</dbReference>
<feature type="domain" description="Peptidase S9 prolyl oligopeptidase catalytic" evidence="5">
    <location>
        <begin position="534"/>
        <end position="729"/>
    </location>
</feature>
<organism evidence="7 8">
    <name type="scientific">Dokdonia donghaensis DSW-1</name>
    <dbReference type="NCBI Taxonomy" id="1300343"/>
    <lineage>
        <taxon>Bacteria</taxon>
        <taxon>Pseudomonadati</taxon>
        <taxon>Bacteroidota</taxon>
        <taxon>Flavobacteriia</taxon>
        <taxon>Flavobacteriales</taxon>
        <taxon>Flavobacteriaceae</taxon>
        <taxon>Dokdonia</taxon>
    </lineage>
</organism>
<proteinExistence type="predicted"/>
<dbReference type="SUPFAM" id="SSF53474">
    <property type="entry name" value="alpha/beta-Hydrolases"/>
    <property type="match status" value="1"/>
</dbReference>
<feature type="chain" id="PRO_5001988115" evidence="4">
    <location>
        <begin position="21"/>
        <end position="729"/>
    </location>
</feature>
<dbReference type="KEGG" id="ddo:I597_0093"/>
<accession>A0A0A2H1D3</accession>
<evidence type="ECO:0000256" key="3">
    <source>
        <dbReference type="ARBA" id="ARBA00023180"/>
    </source>
</evidence>
<dbReference type="RefSeq" id="WP_035325497.1">
    <property type="nucleotide sequence ID" value="NZ_CP015125.1"/>
</dbReference>
<keyword evidence="3" id="KW-0325">Glycoprotein</keyword>